<keyword evidence="3" id="KW-1185">Reference proteome</keyword>
<dbReference type="Pfam" id="PF05175">
    <property type="entry name" value="MTS"/>
    <property type="match status" value="1"/>
</dbReference>
<comment type="caution">
    <text evidence="2">The sequence shown here is derived from an EMBL/GenBank/DDBJ whole genome shotgun (WGS) entry which is preliminary data.</text>
</comment>
<dbReference type="PROSITE" id="PS00092">
    <property type="entry name" value="N6_MTASE"/>
    <property type="match status" value="1"/>
</dbReference>
<dbReference type="Gene3D" id="3.40.50.150">
    <property type="entry name" value="Vaccinia Virus protein VP39"/>
    <property type="match status" value="1"/>
</dbReference>
<dbReference type="InterPro" id="IPR029063">
    <property type="entry name" value="SAM-dependent_MTases_sf"/>
</dbReference>
<evidence type="ECO:0000259" key="1">
    <source>
        <dbReference type="Pfam" id="PF05175"/>
    </source>
</evidence>
<name>A0ABV8VEI0_9NOCA</name>
<dbReference type="GO" id="GO:0008168">
    <property type="term" value="F:methyltransferase activity"/>
    <property type="evidence" value="ECO:0007669"/>
    <property type="project" value="UniProtKB-KW"/>
</dbReference>
<feature type="domain" description="Methyltransferase small" evidence="1">
    <location>
        <begin position="213"/>
        <end position="332"/>
    </location>
</feature>
<accession>A0ABV8VEI0</accession>
<gene>
    <name evidence="2" type="ORF">ACFO5K_07155</name>
</gene>
<evidence type="ECO:0000313" key="2">
    <source>
        <dbReference type="EMBL" id="MFC4373879.1"/>
    </source>
</evidence>
<dbReference type="RefSeq" id="WP_378557623.1">
    <property type="nucleotide sequence ID" value="NZ_JBHSDL010000006.1"/>
</dbReference>
<protein>
    <submittedName>
        <fullName evidence="2">Methyltransferase</fullName>
    </submittedName>
</protein>
<dbReference type="EMBL" id="JBHSDL010000006">
    <property type="protein sequence ID" value="MFC4373879.1"/>
    <property type="molecule type" value="Genomic_DNA"/>
</dbReference>
<proteinExistence type="predicted"/>
<keyword evidence="2" id="KW-0489">Methyltransferase</keyword>
<dbReference type="CDD" id="cd02440">
    <property type="entry name" value="AdoMet_MTases"/>
    <property type="match status" value="1"/>
</dbReference>
<dbReference type="InterPro" id="IPR007848">
    <property type="entry name" value="Small_mtfrase_dom"/>
</dbReference>
<reference evidence="3" key="1">
    <citation type="journal article" date="2019" name="Int. J. Syst. Evol. Microbiol.">
        <title>The Global Catalogue of Microorganisms (GCM) 10K type strain sequencing project: providing services to taxonomists for standard genome sequencing and annotation.</title>
        <authorList>
            <consortium name="The Broad Institute Genomics Platform"/>
            <consortium name="The Broad Institute Genome Sequencing Center for Infectious Disease"/>
            <person name="Wu L."/>
            <person name="Ma J."/>
        </authorList>
    </citation>
    <scope>NUCLEOTIDE SEQUENCE [LARGE SCALE GENOMIC DNA]</scope>
    <source>
        <strain evidence="3">IBRC-M 10490</strain>
    </source>
</reference>
<dbReference type="InterPro" id="IPR002052">
    <property type="entry name" value="DNA_methylase_N6_adenine_CS"/>
</dbReference>
<dbReference type="PANTHER" id="PTHR18895:SF74">
    <property type="entry name" value="MTRF1L RELEASE FACTOR GLUTAMINE METHYLTRANSFERASE"/>
    <property type="match status" value="1"/>
</dbReference>
<evidence type="ECO:0000313" key="3">
    <source>
        <dbReference type="Proteomes" id="UP001595844"/>
    </source>
</evidence>
<keyword evidence="2" id="KW-0808">Transferase</keyword>
<organism evidence="2 3">
    <name type="scientific">Nocardia halotolerans</name>
    <dbReference type="NCBI Taxonomy" id="1755878"/>
    <lineage>
        <taxon>Bacteria</taxon>
        <taxon>Bacillati</taxon>
        <taxon>Actinomycetota</taxon>
        <taxon>Actinomycetes</taxon>
        <taxon>Mycobacteriales</taxon>
        <taxon>Nocardiaceae</taxon>
        <taxon>Nocardia</taxon>
    </lineage>
</organism>
<dbReference type="PANTHER" id="PTHR18895">
    <property type="entry name" value="HEMK METHYLTRANSFERASE"/>
    <property type="match status" value="1"/>
</dbReference>
<sequence length="394" mass="43150">MTFGSDRGIRVTSTVTHRENRLSTIEWSSDHIQHRADWHSENGAPAPRIVTIADDRLSADRAYRRIKAGEALLWRGDYNNGRQLLAALGRRADRTRTKQPPSGDLGALYQHERARKRARANVLGNLLIQLDADNHLDLPRAPDVRAACTAAYGRAGAARIVTFSELLGVLGAYRWQQQGVEVPALGARIHPGYGVFSPTRSEYVDLVADAPLDPEVRTAFDLGTGTGVLAALLAQRGVSEVVATDITTRAIRCAKDNAERLGYSGVIAVTGPALYPPGRADLVVCNPPWLPGVPTSDLERGVYDHDQSMLTDFVHGLRAHLMPRGEAWLVLSDLAELLGLRAADYIPRLLDDAGLSVMGKLTTRPRHPRATDRDDPLAVARTAETTSLWRLRPR</sequence>
<dbReference type="InterPro" id="IPR050320">
    <property type="entry name" value="N5-glutamine_MTase"/>
</dbReference>
<dbReference type="SUPFAM" id="SSF53335">
    <property type="entry name" value="S-adenosyl-L-methionine-dependent methyltransferases"/>
    <property type="match status" value="1"/>
</dbReference>
<dbReference type="GO" id="GO:0032259">
    <property type="term" value="P:methylation"/>
    <property type="evidence" value="ECO:0007669"/>
    <property type="project" value="UniProtKB-KW"/>
</dbReference>
<dbReference type="Proteomes" id="UP001595844">
    <property type="component" value="Unassembled WGS sequence"/>
</dbReference>